<dbReference type="InterPro" id="IPR000276">
    <property type="entry name" value="GPCR_Rhodpsn"/>
</dbReference>
<evidence type="ECO:0000313" key="13">
    <source>
        <dbReference type="Proteomes" id="UP000683360"/>
    </source>
</evidence>
<evidence type="ECO:0000256" key="10">
    <source>
        <dbReference type="SAM" id="Phobius"/>
    </source>
</evidence>
<dbReference type="Pfam" id="PF00001">
    <property type="entry name" value="7tm_1"/>
    <property type="match status" value="1"/>
</dbReference>
<dbReference type="PRINTS" id="PR00237">
    <property type="entry name" value="GPCRRHODOPSN"/>
</dbReference>
<dbReference type="Proteomes" id="UP000683360">
    <property type="component" value="Unassembled WGS sequence"/>
</dbReference>
<evidence type="ECO:0000256" key="3">
    <source>
        <dbReference type="ARBA" id="ARBA00022692"/>
    </source>
</evidence>
<reference evidence="12" key="1">
    <citation type="submission" date="2021-03" db="EMBL/GenBank/DDBJ databases">
        <authorList>
            <person name="Bekaert M."/>
        </authorList>
    </citation>
    <scope>NUCLEOTIDE SEQUENCE</scope>
</reference>
<dbReference type="CDD" id="cd00637">
    <property type="entry name" value="7tm_classA_rhodopsin-like"/>
    <property type="match status" value="1"/>
</dbReference>
<keyword evidence="5" id="KW-0297">G-protein coupled receptor</keyword>
<gene>
    <name evidence="12" type="ORF">MEDL_44716</name>
</gene>
<comment type="caution">
    <text evidence="12">The sequence shown here is derived from an EMBL/GenBank/DDBJ whole genome shotgun (WGS) entry which is preliminary data.</text>
</comment>
<feature type="transmembrane region" description="Helical" evidence="10">
    <location>
        <begin position="222"/>
        <end position="247"/>
    </location>
</feature>
<keyword evidence="8" id="KW-0325">Glycoprotein</keyword>
<keyword evidence="4 10" id="KW-1133">Transmembrane helix</keyword>
<keyword evidence="7" id="KW-0675">Receptor</keyword>
<evidence type="ECO:0000256" key="5">
    <source>
        <dbReference type="ARBA" id="ARBA00023040"/>
    </source>
</evidence>
<dbReference type="AlphaFoldDB" id="A0A8S3TET2"/>
<evidence type="ECO:0000256" key="8">
    <source>
        <dbReference type="ARBA" id="ARBA00023180"/>
    </source>
</evidence>
<feature type="domain" description="G-protein coupled receptors family 1 profile" evidence="11">
    <location>
        <begin position="32"/>
        <end position="276"/>
    </location>
</feature>
<feature type="transmembrane region" description="Helical" evidence="10">
    <location>
        <begin position="177"/>
        <end position="202"/>
    </location>
</feature>
<feature type="transmembrane region" description="Helical" evidence="10">
    <location>
        <begin position="20"/>
        <end position="45"/>
    </location>
</feature>
<dbReference type="Gene3D" id="1.20.1070.10">
    <property type="entry name" value="Rhodopsin 7-helix transmembrane proteins"/>
    <property type="match status" value="1"/>
</dbReference>
<dbReference type="EMBL" id="CAJPWZ010002162">
    <property type="protein sequence ID" value="CAG2231995.1"/>
    <property type="molecule type" value="Genomic_DNA"/>
</dbReference>
<evidence type="ECO:0000313" key="12">
    <source>
        <dbReference type="EMBL" id="CAG2231995.1"/>
    </source>
</evidence>
<evidence type="ECO:0000256" key="6">
    <source>
        <dbReference type="ARBA" id="ARBA00023136"/>
    </source>
</evidence>
<comment type="subcellular location">
    <subcellularLocation>
        <location evidence="1">Cell membrane</location>
        <topology evidence="1">Multi-pass membrane protein</topology>
    </subcellularLocation>
</comment>
<feature type="transmembrane region" description="Helical" evidence="10">
    <location>
        <begin position="259"/>
        <end position="278"/>
    </location>
</feature>
<accession>A0A8S3TET2</accession>
<dbReference type="PROSITE" id="PS50262">
    <property type="entry name" value="G_PROTEIN_RECEP_F1_2"/>
    <property type="match status" value="1"/>
</dbReference>
<proteinExistence type="predicted"/>
<feature type="transmembrane region" description="Helical" evidence="10">
    <location>
        <begin position="52"/>
        <end position="72"/>
    </location>
</feature>
<dbReference type="SUPFAM" id="SSF81321">
    <property type="entry name" value="Family A G protein-coupled receptor-like"/>
    <property type="match status" value="1"/>
</dbReference>
<dbReference type="GO" id="GO:0004930">
    <property type="term" value="F:G protein-coupled receptor activity"/>
    <property type="evidence" value="ECO:0007669"/>
    <property type="project" value="UniProtKB-KW"/>
</dbReference>
<dbReference type="InterPro" id="IPR017452">
    <property type="entry name" value="GPCR_Rhodpsn_7TM"/>
</dbReference>
<evidence type="ECO:0000256" key="7">
    <source>
        <dbReference type="ARBA" id="ARBA00023170"/>
    </source>
</evidence>
<dbReference type="GO" id="GO:0005886">
    <property type="term" value="C:plasma membrane"/>
    <property type="evidence" value="ECO:0007669"/>
    <property type="project" value="UniProtKB-SubCell"/>
</dbReference>
<feature type="transmembrane region" description="Helical" evidence="10">
    <location>
        <begin position="132"/>
        <end position="157"/>
    </location>
</feature>
<dbReference type="PANTHER" id="PTHR24246">
    <property type="entry name" value="OLFACTORY RECEPTOR AND ADENOSINE RECEPTOR"/>
    <property type="match status" value="1"/>
</dbReference>
<sequence length="319" mass="36572">MCNFSSTNTSNKEYGTITKVVTIGIPITTILVNIPAIILLIWIIARKEKAKNLHLLSIGFTDALVGISAYLMAETYLYTDKIFSYYDCWIRYYMFCLSFVASMLHVLGICAQRLKIVLGKTAIQSQENYRNFAWLVILVSWTLSIIINSIPFSIWSHDQDLRICGLEALFMGYERTIFFYIGTIYGIITLSVVITMSILSRLLWLRWKSNSTNVWGYKDRRLFVTVCIMAVLFFVTITPLVCVLLSYDFLGDNKRSQRSACVLISLLNSAINPIVYLYRIPEFRTILRKILLCGRCTNTVHHHNSENRITLSKQASTSL</sequence>
<name>A0A8S3TET2_MYTED</name>
<dbReference type="PANTHER" id="PTHR24246:SF27">
    <property type="entry name" value="ADENOSINE RECEPTOR, ISOFORM A"/>
    <property type="match status" value="1"/>
</dbReference>
<evidence type="ECO:0000256" key="1">
    <source>
        <dbReference type="ARBA" id="ARBA00004651"/>
    </source>
</evidence>
<organism evidence="12 13">
    <name type="scientific">Mytilus edulis</name>
    <name type="common">Blue mussel</name>
    <dbReference type="NCBI Taxonomy" id="6550"/>
    <lineage>
        <taxon>Eukaryota</taxon>
        <taxon>Metazoa</taxon>
        <taxon>Spiralia</taxon>
        <taxon>Lophotrochozoa</taxon>
        <taxon>Mollusca</taxon>
        <taxon>Bivalvia</taxon>
        <taxon>Autobranchia</taxon>
        <taxon>Pteriomorphia</taxon>
        <taxon>Mytilida</taxon>
        <taxon>Mytiloidea</taxon>
        <taxon>Mytilidae</taxon>
        <taxon>Mytilinae</taxon>
        <taxon>Mytilus</taxon>
    </lineage>
</organism>
<keyword evidence="13" id="KW-1185">Reference proteome</keyword>
<feature type="transmembrane region" description="Helical" evidence="10">
    <location>
        <begin position="92"/>
        <end position="111"/>
    </location>
</feature>
<keyword evidence="2" id="KW-1003">Cell membrane</keyword>
<keyword evidence="3 10" id="KW-0812">Transmembrane</keyword>
<evidence type="ECO:0000256" key="4">
    <source>
        <dbReference type="ARBA" id="ARBA00022989"/>
    </source>
</evidence>
<evidence type="ECO:0000259" key="11">
    <source>
        <dbReference type="PROSITE" id="PS50262"/>
    </source>
</evidence>
<keyword evidence="6 10" id="KW-0472">Membrane</keyword>
<keyword evidence="9" id="KW-0807">Transducer</keyword>
<dbReference type="OrthoDB" id="6097896at2759"/>
<evidence type="ECO:0000256" key="9">
    <source>
        <dbReference type="ARBA" id="ARBA00023224"/>
    </source>
</evidence>
<protein>
    <submittedName>
        <fullName evidence="12">LPAR1</fullName>
    </submittedName>
</protein>
<evidence type="ECO:0000256" key="2">
    <source>
        <dbReference type="ARBA" id="ARBA00022475"/>
    </source>
</evidence>